<accession>A0A085M319</accession>
<dbReference type="PANTHER" id="PTHR23301">
    <property type="entry name" value="CHITIN BINDING PERITROPHIN-A"/>
    <property type="match status" value="1"/>
</dbReference>
<keyword evidence="5" id="KW-0325">Glycoprotein</keyword>
<proteinExistence type="predicted"/>
<evidence type="ECO:0000256" key="7">
    <source>
        <dbReference type="SAM" id="Phobius"/>
    </source>
</evidence>
<dbReference type="SUPFAM" id="SSF82895">
    <property type="entry name" value="TSP-1 type 1 repeat"/>
    <property type="match status" value="1"/>
</dbReference>
<dbReference type="InterPro" id="IPR036383">
    <property type="entry name" value="TSP1_rpt_sf"/>
</dbReference>
<evidence type="ECO:0000256" key="1">
    <source>
        <dbReference type="ARBA" id="ARBA00022669"/>
    </source>
</evidence>
<keyword evidence="10" id="KW-1185">Reference proteome</keyword>
<evidence type="ECO:0000256" key="4">
    <source>
        <dbReference type="ARBA" id="ARBA00023157"/>
    </source>
</evidence>
<evidence type="ECO:0000256" key="5">
    <source>
        <dbReference type="ARBA" id="ARBA00023180"/>
    </source>
</evidence>
<evidence type="ECO:0000256" key="2">
    <source>
        <dbReference type="ARBA" id="ARBA00022729"/>
    </source>
</evidence>
<feature type="domain" description="Chitin-binding type-2" evidence="8">
    <location>
        <begin position="242"/>
        <end position="303"/>
    </location>
</feature>
<keyword evidence="7" id="KW-1133">Transmembrane helix</keyword>
<evidence type="ECO:0000313" key="10">
    <source>
        <dbReference type="Proteomes" id="UP000030764"/>
    </source>
</evidence>
<dbReference type="SUPFAM" id="SSF57625">
    <property type="entry name" value="Invertebrate chitin-binding proteins"/>
    <property type="match status" value="9"/>
</dbReference>
<dbReference type="InterPro" id="IPR000884">
    <property type="entry name" value="TSP1_rpt"/>
</dbReference>
<feature type="domain" description="Chitin-binding type-2" evidence="8">
    <location>
        <begin position="329"/>
        <end position="391"/>
    </location>
</feature>
<feature type="domain" description="Chitin-binding type-2" evidence="8">
    <location>
        <begin position="728"/>
        <end position="787"/>
    </location>
</feature>
<keyword evidence="2" id="KW-0732">Signal</keyword>
<protein>
    <recommendedName>
        <fullName evidence="8">Chitin-binding type-2 domain-containing protein</fullName>
    </recommendedName>
</protein>
<dbReference type="Pfam" id="PF19028">
    <property type="entry name" value="TSP1_spondin"/>
    <property type="match status" value="1"/>
</dbReference>
<keyword evidence="3" id="KW-0677">Repeat</keyword>
<dbReference type="Gene3D" id="2.170.140.10">
    <property type="entry name" value="Chitin binding domain"/>
    <property type="match status" value="8"/>
</dbReference>
<dbReference type="PROSITE" id="PS50940">
    <property type="entry name" value="CHIT_BIND_II"/>
    <property type="match status" value="9"/>
</dbReference>
<feature type="domain" description="Chitin-binding type-2" evidence="8">
    <location>
        <begin position="819"/>
        <end position="877"/>
    </location>
</feature>
<dbReference type="GO" id="GO:0005576">
    <property type="term" value="C:extracellular region"/>
    <property type="evidence" value="ECO:0007669"/>
    <property type="project" value="InterPro"/>
</dbReference>
<dbReference type="Pfam" id="PF01607">
    <property type="entry name" value="CBM_14"/>
    <property type="match status" value="9"/>
</dbReference>
<dbReference type="SMART" id="SM00494">
    <property type="entry name" value="ChtBD2"/>
    <property type="match status" value="9"/>
</dbReference>
<evidence type="ECO:0000259" key="8">
    <source>
        <dbReference type="PROSITE" id="PS50940"/>
    </source>
</evidence>
<dbReference type="InterPro" id="IPR036508">
    <property type="entry name" value="Chitin-bd_dom_sf"/>
</dbReference>
<feature type="domain" description="Chitin-binding type-2" evidence="8">
    <location>
        <begin position="414"/>
        <end position="473"/>
    </location>
</feature>
<gene>
    <name evidence="9" type="ORF">M513_07494</name>
</gene>
<dbReference type="InterPro" id="IPR044004">
    <property type="entry name" value="TSP1_spondin_dom"/>
</dbReference>
<keyword evidence="7" id="KW-0472">Membrane</keyword>
<evidence type="ECO:0000313" key="9">
    <source>
        <dbReference type="EMBL" id="KFD51615.1"/>
    </source>
</evidence>
<dbReference type="InterPro" id="IPR002557">
    <property type="entry name" value="Chitin-bd_dom"/>
</dbReference>
<keyword evidence="4" id="KW-1015">Disulfide bond</keyword>
<dbReference type="Proteomes" id="UP000030764">
    <property type="component" value="Unassembled WGS sequence"/>
</dbReference>
<dbReference type="EMBL" id="KL363237">
    <property type="protein sequence ID" value="KFD51615.1"/>
    <property type="molecule type" value="Genomic_DNA"/>
</dbReference>
<keyword evidence="1" id="KW-0147">Chitin-binding</keyword>
<dbReference type="Gene3D" id="2.20.100.10">
    <property type="entry name" value="Thrombospondin type-1 (TSP1) repeat"/>
    <property type="match status" value="1"/>
</dbReference>
<feature type="domain" description="Chitin-binding type-2" evidence="8">
    <location>
        <begin position="165"/>
        <end position="222"/>
    </location>
</feature>
<sequence length="877" mass="94904">MPSPQAAECLAEGTVSSVISFFIMHRSAFLEYYCFLLVVALGVLPSTALGHGFTSSKTLGDVGGSTVINRDCIVGDWSAWTACSAQCMPGGIQVRIRNIVVPATGNGVPCSNLREERACNTAVSCDTRSTEMTFTISVTPSRTVTTTPSSDITSTSQVTTPPTAGTPCTNKPDGHYQQAACSKDYYSCVAGIFIPRQCQGPLVFDALMNRCDAPSNTYGCTGTLSTVPITNRTITTTTPAPEFDCTQLANGFYANPNATNSCDNKYYACTNGITEVIFCPASLYFDQEVQSCQVYAYVPNCSGTPRTTAQTTTTTSTLSTQSVLMEPTGIDCQTLPSGNYPNPLSEPPFCSPIYYTCSDGTLIRRTCQMALYYDRRNNFCNFRNSIPDCTGGSTTTTTTRLADITSPATLPPVNFTCTNRADGFYANPIRSCSAIYYSCTGGLARQLQCQIGLAFDQLTGACQNPNTLFVCTGTNMTTTITSQTMTAATGTQTPLPIDCTRLSDGLYADPLLQCSQIFYFCSNGIAMRFNCPGNLYYDAEGKTCAEFREIFLCTGTRSTPRSTTSSTGSVTAPIFDCSQRTDGRYANPLQACSRIYFVCSAGTTTQLMCHENLFFDQLTMECRPNSTVVACGGIPVQTSSSTTPSTVEFDCTRLPNGLYADQRQPCNNYYFLCSAGNTYKQWCPLESFFNDVTKRCDQFANVLACNASATMTTTTTITQTIPVSEVPTFSCTNRPDGNYPNPSVSCSSTYFACVQGAPEVRVCPQQQVFDPDTNGCNMARYVRVCGGNPLVQSVTETATIPTVVTVTSVLGEATTTQSTSFCDNLPDQSYPIPGRRCSKSYYECENGHTKKAACPRAKRFNRHKRNCDLKTNVPDCK</sequence>
<name>A0A085M319_9BILA</name>
<evidence type="ECO:0000256" key="3">
    <source>
        <dbReference type="ARBA" id="ARBA00022737"/>
    </source>
</evidence>
<feature type="transmembrane region" description="Helical" evidence="7">
    <location>
        <begin position="32"/>
        <end position="53"/>
    </location>
</feature>
<dbReference type="Gene3D" id="3.20.20.80">
    <property type="entry name" value="Glycosidases"/>
    <property type="match status" value="1"/>
</dbReference>
<feature type="compositionally biased region" description="Low complexity" evidence="6">
    <location>
        <begin position="141"/>
        <end position="156"/>
    </location>
</feature>
<evidence type="ECO:0000256" key="6">
    <source>
        <dbReference type="SAM" id="MobiDB-lite"/>
    </source>
</evidence>
<dbReference type="PANTHER" id="PTHR23301:SF0">
    <property type="entry name" value="CHITIN-BINDING TYPE-2 DOMAIN-CONTAINING PROTEIN-RELATED"/>
    <property type="match status" value="1"/>
</dbReference>
<feature type="domain" description="Chitin-binding type-2" evidence="8">
    <location>
        <begin position="496"/>
        <end position="555"/>
    </location>
</feature>
<organism evidence="9 10">
    <name type="scientific">Trichuris suis</name>
    <name type="common">pig whipworm</name>
    <dbReference type="NCBI Taxonomy" id="68888"/>
    <lineage>
        <taxon>Eukaryota</taxon>
        <taxon>Metazoa</taxon>
        <taxon>Ecdysozoa</taxon>
        <taxon>Nematoda</taxon>
        <taxon>Enoplea</taxon>
        <taxon>Dorylaimia</taxon>
        <taxon>Trichinellida</taxon>
        <taxon>Trichuridae</taxon>
        <taxon>Trichuris</taxon>
    </lineage>
</organism>
<dbReference type="InterPro" id="IPR051940">
    <property type="entry name" value="Chitin_bind-dev_reg"/>
</dbReference>
<dbReference type="PROSITE" id="PS50092">
    <property type="entry name" value="TSP1"/>
    <property type="match status" value="1"/>
</dbReference>
<dbReference type="GO" id="GO:0008061">
    <property type="term" value="F:chitin binding"/>
    <property type="evidence" value="ECO:0007669"/>
    <property type="project" value="UniProtKB-KW"/>
</dbReference>
<feature type="region of interest" description="Disordered" evidence="6">
    <location>
        <begin position="141"/>
        <end position="165"/>
    </location>
</feature>
<dbReference type="SMART" id="SM00209">
    <property type="entry name" value="TSP1"/>
    <property type="match status" value="1"/>
</dbReference>
<feature type="domain" description="Chitin-binding type-2" evidence="8">
    <location>
        <begin position="648"/>
        <end position="707"/>
    </location>
</feature>
<reference evidence="9 10" key="1">
    <citation type="journal article" date="2014" name="Nat. Genet.">
        <title>Genome and transcriptome of the porcine whipworm Trichuris suis.</title>
        <authorList>
            <person name="Jex A.R."/>
            <person name="Nejsum P."/>
            <person name="Schwarz E.M."/>
            <person name="Hu L."/>
            <person name="Young N.D."/>
            <person name="Hall R.S."/>
            <person name="Korhonen P.K."/>
            <person name="Liao S."/>
            <person name="Thamsborg S."/>
            <person name="Xia J."/>
            <person name="Xu P."/>
            <person name="Wang S."/>
            <person name="Scheerlinck J.P."/>
            <person name="Hofmann A."/>
            <person name="Sternberg P.W."/>
            <person name="Wang J."/>
            <person name="Gasser R.B."/>
        </authorList>
    </citation>
    <scope>NUCLEOTIDE SEQUENCE [LARGE SCALE GENOMIC DNA]</scope>
    <source>
        <strain evidence="9">DCEP-RM93M</strain>
    </source>
</reference>
<keyword evidence="7" id="KW-0812">Transmembrane</keyword>
<dbReference type="AlphaFoldDB" id="A0A085M319"/>
<feature type="domain" description="Chitin-binding type-2" evidence="8">
    <location>
        <begin position="574"/>
        <end position="633"/>
    </location>
</feature>